<accession>A0A8J5HVM8</accession>
<sequence length="179" mass="19518">MNRVIRPTNICIPMTPSEASSNNLLDGRISLSFSNYQAAPTSQGATYNIKDEEVASDEEELRSHSLAVLIEEQKLLVTRLVPSATLPRRATEGAAGYDLAINRAQDIPAYGRSLLSIGLSIKTPEATYARIAPKSGAAFRKGILIGARVVDSDYREVMEVDDLDATIRVTMVLPIRQSK</sequence>
<dbReference type="AlphaFoldDB" id="A0A8J5HVM8"/>
<evidence type="ECO:0000259" key="5">
    <source>
        <dbReference type="Pfam" id="PF00692"/>
    </source>
</evidence>
<name>A0A8J5HVM8_ZINOF</name>
<dbReference type="GO" id="GO:0046081">
    <property type="term" value="P:dUTP catabolic process"/>
    <property type="evidence" value="ECO:0007669"/>
    <property type="project" value="InterPro"/>
</dbReference>
<reference evidence="6 7" key="1">
    <citation type="submission" date="2020-08" db="EMBL/GenBank/DDBJ databases">
        <title>Plant Genome Project.</title>
        <authorList>
            <person name="Zhang R.-G."/>
        </authorList>
    </citation>
    <scope>NUCLEOTIDE SEQUENCE [LARGE SCALE GENOMIC DNA]</scope>
    <source>
        <tissue evidence="6">Rhizome</tissue>
    </source>
</reference>
<evidence type="ECO:0000256" key="3">
    <source>
        <dbReference type="ARBA" id="ARBA00012379"/>
    </source>
</evidence>
<dbReference type="Gene3D" id="2.70.40.10">
    <property type="match status" value="1"/>
</dbReference>
<comment type="similarity">
    <text evidence="2">Belongs to the dUTPase family.</text>
</comment>
<dbReference type="PANTHER" id="PTHR11241:SF0">
    <property type="entry name" value="DEOXYURIDINE 5'-TRIPHOSPHATE NUCLEOTIDOHYDROLASE"/>
    <property type="match status" value="1"/>
</dbReference>
<dbReference type="SUPFAM" id="SSF51283">
    <property type="entry name" value="dUTPase-like"/>
    <property type="match status" value="1"/>
</dbReference>
<organism evidence="6 7">
    <name type="scientific">Zingiber officinale</name>
    <name type="common">Ginger</name>
    <name type="synonym">Amomum zingiber</name>
    <dbReference type="NCBI Taxonomy" id="94328"/>
    <lineage>
        <taxon>Eukaryota</taxon>
        <taxon>Viridiplantae</taxon>
        <taxon>Streptophyta</taxon>
        <taxon>Embryophyta</taxon>
        <taxon>Tracheophyta</taxon>
        <taxon>Spermatophyta</taxon>
        <taxon>Magnoliopsida</taxon>
        <taxon>Liliopsida</taxon>
        <taxon>Zingiberales</taxon>
        <taxon>Zingiberaceae</taxon>
        <taxon>Zingiber</taxon>
    </lineage>
</organism>
<comment type="pathway">
    <text evidence="1">Pyrimidine metabolism; dUMP biosynthesis; dUMP from dCTP (dUTP route): step 2/2.</text>
</comment>
<dbReference type="EMBL" id="JACMSC010000004">
    <property type="protein sequence ID" value="KAG6526219.1"/>
    <property type="molecule type" value="Genomic_DNA"/>
</dbReference>
<dbReference type="InterPro" id="IPR029054">
    <property type="entry name" value="dUTPase-like"/>
</dbReference>
<dbReference type="GO" id="GO:0006226">
    <property type="term" value="P:dUMP biosynthetic process"/>
    <property type="evidence" value="ECO:0007669"/>
    <property type="project" value="InterPro"/>
</dbReference>
<dbReference type="Pfam" id="PF00692">
    <property type="entry name" value="dUTPase"/>
    <property type="match status" value="1"/>
</dbReference>
<keyword evidence="4" id="KW-0546">Nucleotide metabolism</keyword>
<evidence type="ECO:0000256" key="4">
    <source>
        <dbReference type="ARBA" id="ARBA00023080"/>
    </source>
</evidence>
<keyword evidence="7" id="KW-1185">Reference proteome</keyword>
<feature type="domain" description="dUTPase-like" evidence="5">
    <location>
        <begin position="84"/>
        <end position="158"/>
    </location>
</feature>
<dbReference type="GO" id="GO:0004170">
    <property type="term" value="F:dUTP diphosphatase activity"/>
    <property type="evidence" value="ECO:0007669"/>
    <property type="project" value="UniProtKB-EC"/>
</dbReference>
<proteinExistence type="inferred from homology"/>
<protein>
    <recommendedName>
        <fullName evidence="3">dUTP diphosphatase</fullName>
        <ecNumber evidence="3">3.6.1.23</ecNumber>
    </recommendedName>
</protein>
<gene>
    <name evidence="6" type="ORF">ZIOFF_016201</name>
</gene>
<dbReference type="Proteomes" id="UP000734854">
    <property type="component" value="Unassembled WGS sequence"/>
</dbReference>
<dbReference type="InterPro" id="IPR008181">
    <property type="entry name" value="dUTPase"/>
</dbReference>
<evidence type="ECO:0000256" key="2">
    <source>
        <dbReference type="ARBA" id="ARBA00006581"/>
    </source>
</evidence>
<comment type="caution">
    <text evidence="6">The sequence shown here is derived from an EMBL/GenBank/DDBJ whole genome shotgun (WGS) entry which is preliminary data.</text>
</comment>
<evidence type="ECO:0000256" key="1">
    <source>
        <dbReference type="ARBA" id="ARBA00005142"/>
    </source>
</evidence>
<dbReference type="InterPro" id="IPR036157">
    <property type="entry name" value="dUTPase-like_sf"/>
</dbReference>
<dbReference type="PANTHER" id="PTHR11241">
    <property type="entry name" value="DEOXYURIDINE 5'-TRIPHOSPHATE NUCLEOTIDOHYDROLASE"/>
    <property type="match status" value="1"/>
</dbReference>
<evidence type="ECO:0000313" key="6">
    <source>
        <dbReference type="EMBL" id="KAG6526219.1"/>
    </source>
</evidence>
<dbReference type="GO" id="GO:0000287">
    <property type="term" value="F:magnesium ion binding"/>
    <property type="evidence" value="ECO:0007669"/>
    <property type="project" value="InterPro"/>
</dbReference>
<dbReference type="EC" id="3.6.1.23" evidence="3"/>
<evidence type="ECO:0000313" key="7">
    <source>
        <dbReference type="Proteomes" id="UP000734854"/>
    </source>
</evidence>